<name>A0A5C5BFW4_9MICO</name>
<keyword evidence="2" id="KW-1133">Transmembrane helix</keyword>
<gene>
    <name evidence="3" type="ORF">FH969_00315</name>
</gene>
<feature type="transmembrane region" description="Helical" evidence="2">
    <location>
        <begin position="65"/>
        <end position="82"/>
    </location>
</feature>
<proteinExistence type="predicted"/>
<accession>A0A5C5BFW4</accession>
<feature type="compositionally biased region" description="Basic and acidic residues" evidence="1">
    <location>
        <begin position="115"/>
        <end position="128"/>
    </location>
</feature>
<feature type="transmembrane region" description="Helical" evidence="2">
    <location>
        <begin position="40"/>
        <end position="59"/>
    </location>
</feature>
<dbReference type="OrthoDB" id="5244024at2"/>
<evidence type="ECO:0000313" key="4">
    <source>
        <dbReference type="Proteomes" id="UP000313849"/>
    </source>
</evidence>
<evidence type="ECO:0000313" key="3">
    <source>
        <dbReference type="EMBL" id="TNU77256.1"/>
    </source>
</evidence>
<keyword evidence="2" id="KW-0472">Membrane</keyword>
<feature type="region of interest" description="Disordered" evidence="1">
    <location>
        <begin position="85"/>
        <end position="128"/>
    </location>
</feature>
<protein>
    <submittedName>
        <fullName evidence="3">DUF3040 domain-containing protein</fullName>
    </submittedName>
</protein>
<organism evidence="3 4">
    <name type="scientific">Miniimonas arenae</name>
    <dbReference type="NCBI Taxonomy" id="676201"/>
    <lineage>
        <taxon>Bacteria</taxon>
        <taxon>Bacillati</taxon>
        <taxon>Actinomycetota</taxon>
        <taxon>Actinomycetes</taxon>
        <taxon>Micrococcales</taxon>
        <taxon>Beutenbergiaceae</taxon>
        <taxon>Miniimonas</taxon>
    </lineage>
</organism>
<evidence type="ECO:0000256" key="1">
    <source>
        <dbReference type="SAM" id="MobiDB-lite"/>
    </source>
</evidence>
<comment type="caution">
    <text evidence="3">The sequence shown here is derived from an EMBL/GenBank/DDBJ whole genome shotgun (WGS) entry which is preliminary data.</text>
</comment>
<reference evidence="3 4" key="1">
    <citation type="submission" date="2019-06" db="EMBL/GenBank/DDBJ databases">
        <title>Draft genome sequence of Miniimonas arenae KCTC 19750T isolated from sea sand.</title>
        <authorList>
            <person name="Park S.-J."/>
        </authorList>
    </citation>
    <scope>NUCLEOTIDE SEQUENCE [LARGE SCALE GENOMIC DNA]</scope>
    <source>
        <strain evidence="3 4">KCTC 19750</strain>
    </source>
</reference>
<dbReference type="Proteomes" id="UP000313849">
    <property type="component" value="Unassembled WGS sequence"/>
</dbReference>
<dbReference type="AlphaFoldDB" id="A0A5C5BFW4"/>
<dbReference type="RefSeq" id="WP_108719681.1">
    <property type="nucleotide sequence ID" value="NZ_VENP01000001.1"/>
</dbReference>
<dbReference type="Pfam" id="PF11239">
    <property type="entry name" value="DUF3040"/>
    <property type="match status" value="1"/>
</dbReference>
<sequence>MPLSEYEQRVLAQMERQLSSDDPKLAQTFKGGGVRRRTSSVILGVVVVAAGLAMLIGGVSQQLTWLGLLGFLAMFGGVLLALSRGSSASRPGDAGGAAGVAAAKAPRKKSSFMNRLDERWDKRRDQRG</sequence>
<keyword evidence="4" id="KW-1185">Reference proteome</keyword>
<keyword evidence="2" id="KW-0812">Transmembrane</keyword>
<evidence type="ECO:0000256" key="2">
    <source>
        <dbReference type="SAM" id="Phobius"/>
    </source>
</evidence>
<dbReference type="InterPro" id="IPR021401">
    <property type="entry name" value="DUF3040"/>
</dbReference>
<dbReference type="EMBL" id="VENP01000001">
    <property type="protein sequence ID" value="TNU77256.1"/>
    <property type="molecule type" value="Genomic_DNA"/>
</dbReference>